<evidence type="ECO:0000313" key="7">
    <source>
        <dbReference type="EMBL" id="ANP47392.1"/>
    </source>
</evidence>
<keyword evidence="4" id="KW-0961">Cell wall biogenesis/degradation</keyword>
<evidence type="ECO:0000256" key="2">
    <source>
        <dbReference type="ARBA" id="ARBA00012587"/>
    </source>
</evidence>
<dbReference type="EMBL" id="CP013244">
    <property type="protein sequence ID" value="ANP47392.1"/>
    <property type="molecule type" value="Genomic_DNA"/>
</dbReference>
<dbReference type="Proteomes" id="UP000092498">
    <property type="component" value="Chromosome"/>
</dbReference>
<dbReference type="CDD" id="cd14485">
    <property type="entry name" value="mltA_like_LT_A"/>
    <property type="match status" value="1"/>
</dbReference>
<name>A0A1B1ALE8_9PROT</name>
<dbReference type="InterPro" id="IPR026044">
    <property type="entry name" value="MltA"/>
</dbReference>
<proteinExistence type="predicted"/>
<dbReference type="PANTHER" id="PTHR30124:SF0">
    <property type="entry name" value="MEMBRANE-BOUND LYTIC MUREIN TRANSGLYCOSYLASE A"/>
    <property type="match status" value="1"/>
</dbReference>
<dbReference type="GO" id="GO:0008933">
    <property type="term" value="F:peptidoglycan lytic transglycosylase activity"/>
    <property type="evidence" value="ECO:0007669"/>
    <property type="project" value="TreeGrafter"/>
</dbReference>
<dbReference type="KEGG" id="cbot:ATE48_16465"/>
<dbReference type="GO" id="GO:0071555">
    <property type="term" value="P:cell wall organization"/>
    <property type="evidence" value="ECO:0007669"/>
    <property type="project" value="UniProtKB-KW"/>
</dbReference>
<dbReference type="SUPFAM" id="SSF50685">
    <property type="entry name" value="Barwin-like endoglucanases"/>
    <property type="match status" value="1"/>
</dbReference>
<feature type="domain" description="Lytic transglycosylase MltA" evidence="6">
    <location>
        <begin position="157"/>
        <end position="316"/>
    </location>
</feature>
<accession>A0A1B1ALE8</accession>
<keyword evidence="3" id="KW-0456">Lyase</keyword>
<protein>
    <recommendedName>
        <fullName evidence="2">peptidoglycan lytic exotransglycosylase</fullName>
        <ecNumber evidence="2">4.2.2.n1</ecNumber>
    </recommendedName>
    <alternativeName>
        <fullName evidence="5">Murein hydrolase A</fullName>
    </alternativeName>
</protein>
<dbReference type="AlphaFoldDB" id="A0A1B1ALE8"/>
<evidence type="ECO:0000256" key="4">
    <source>
        <dbReference type="ARBA" id="ARBA00023316"/>
    </source>
</evidence>
<evidence type="ECO:0000256" key="1">
    <source>
        <dbReference type="ARBA" id="ARBA00001420"/>
    </source>
</evidence>
<evidence type="ECO:0000256" key="5">
    <source>
        <dbReference type="ARBA" id="ARBA00030918"/>
    </source>
</evidence>
<evidence type="ECO:0000313" key="8">
    <source>
        <dbReference type="Proteomes" id="UP000092498"/>
    </source>
</evidence>
<evidence type="ECO:0000259" key="6">
    <source>
        <dbReference type="SMART" id="SM00925"/>
    </source>
</evidence>
<reference evidence="7 8" key="1">
    <citation type="submission" date="2015-11" db="EMBL/GenBank/DDBJ databases">
        <title>Whole-Genome Sequence of Candidatus Oderbacter manganicum from the National Park Lower Oder Valley, Germany.</title>
        <authorList>
            <person name="Braun B."/>
            <person name="Liere K."/>
            <person name="Szewzyk U."/>
        </authorList>
    </citation>
    <scope>NUCLEOTIDE SEQUENCE [LARGE SCALE GENOMIC DNA]</scope>
    <source>
        <strain evidence="7 8">OTSz_A_272</strain>
    </source>
</reference>
<dbReference type="GO" id="GO:0004553">
    <property type="term" value="F:hydrolase activity, hydrolyzing O-glycosyl compounds"/>
    <property type="evidence" value="ECO:0007669"/>
    <property type="project" value="InterPro"/>
</dbReference>
<dbReference type="InParanoid" id="A0A1B1ALE8"/>
<comment type="catalytic activity">
    <reaction evidence="1">
        <text>Exolytic cleavage of the (1-&gt;4)-beta-glycosidic linkage between N-acetylmuramic acid (MurNAc) and N-acetylglucosamine (GlcNAc) residues in peptidoglycan, from either the reducing or the non-reducing ends of the peptidoglycan chains, with concomitant formation of a 1,6-anhydrobond in the MurNAc residue.</text>
        <dbReference type="EC" id="4.2.2.n1"/>
    </reaction>
</comment>
<dbReference type="STRING" id="1759059.ATE48_16465"/>
<dbReference type="Pfam" id="PF06725">
    <property type="entry name" value="3D"/>
    <property type="match status" value="1"/>
</dbReference>
<organism evidence="7 8">
    <name type="scientific">Candidatus Viadribacter manganicus</name>
    <dbReference type="NCBI Taxonomy" id="1759059"/>
    <lineage>
        <taxon>Bacteria</taxon>
        <taxon>Pseudomonadati</taxon>
        <taxon>Pseudomonadota</taxon>
        <taxon>Alphaproteobacteria</taxon>
        <taxon>Hyphomonadales</taxon>
        <taxon>Hyphomonadaceae</taxon>
        <taxon>Candidatus Viadribacter</taxon>
    </lineage>
</organism>
<evidence type="ECO:0000256" key="3">
    <source>
        <dbReference type="ARBA" id="ARBA00023239"/>
    </source>
</evidence>
<dbReference type="FunCoup" id="A0A1B1ALE8">
    <property type="interactions" value="88"/>
</dbReference>
<dbReference type="OrthoDB" id="9783686at2"/>
<dbReference type="EC" id="4.2.2.n1" evidence="2"/>
<dbReference type="InterPro" id="IPR005300">
    <property type="entry name" value="MltA_B"/>
</dbReference>
<keyword evidence="8" id="KW-1185">Reference proteome</keyword>
<sequence>MQAKGDFPAFRALEASPIGRTPMRRVLTLIATASVLSACASSERPGPSVGPMQPETAVAFSLQPGAFNDIPDWTTVDLAPALLAFRRACDGRRQRDPSAALPGGGQYGGTVADWQPACAAAQSVAPGSERAFFEANFIPNLVRGPGEARITAYYEPIIEARRFPDAVYSAPLVRKPGDMVTVDIAAFAEAYDNEALRGAPRALTGQLNGAQVRPYPKREEINPSTDQVFAWAHPVDVYNLQIQGSGRIAFPDGTQARAAFAAQNGYRWRSALGALRDSGQLQGGATWQNFRAWSDRNGADATRQALNADPSFVFFQEEGIDDPAAGPRGAAGVPLTPMGSIAVDPAFHPYGAVVFVDAQYDGQPFRHLFVAQDTGGAIRRGPQRGDVFFGSGADAGRGAERMNSPARWWTLIPRSVPTS</sequence>
<dbReference type="PIRSF" id="PIRSF019422">
    <property type="entry name" value="MltA"/>
    <property type="match status" value="1"/>
</dbReference>
<dbReference type="GO" id="GO:0009253">
    <property type="term" value="P:peptidoglycan catabolic process"/>
    <property type="evidence" value="ECO:0007669"/>
    <property type="project" value="TreeGrafter"/>
</dbReference>
<dbReference type="InterPro" id="IPR010611">
    <property type="entry name" value="3D_dom"/>
</dbReference>
<dbReference type="InterPro" id="IPR036908">
    <property type="entry name" value="RlpA-like_sf"/>
</dbReference>
<dbReference type="Gene3D" id="2.40.40.10">
    <property type="entry name" value="RlpA-like domain"/>
    <property type="match status" value="1"/>
</dbReference>
<dbReference type="SMART" id="SM00925">
    <property type="entry name" value="MltA"/>
    <property type="match status" value="1"/>
</dbReference>
<dbReference type="Pfam" id="PF03562">
    <property type="entry name" value="MltA"/>
    <property type="match status" value="1"/>
</dbReference>
<dbReference type="GO" id="GO:0009254">
    <property type="term" value="P:peptidoglycan turnover"/>
    <property type="evidence" value="ECO:0007669"/>
    <property type="project" value="InterPro"/>
</dbReference>
<dbReference type="GO" id="GO:0019867">
    <property type="term" value="C:outer membrane"/>
    <property type="evidence" value="ECO:0007669"/>
    <property type="project" value="InterPro"/>
</dbReference>
<dbReference type="PANTHER" id="PTHR30124">
    <property type="entry name" value="MEMBRANE-BOUND LYTIC MUREIN TRANSGLYCOSYLASE A"/>
    <property type="match status" value="1"/>
</dbReference>
<gene>
    <name evidence="7" type="ORF">ATE48_16465</name>
</gene>
<dbReference type="Gene3D" id="2.40.240.50">
    <property type="entry name" value="Barwin-like endoglucanases"/>
    <property type="match status" value="1"/>
</dbReference>